<name>A0A289G7C9_VIBAN</name>
<evidence type="ECO:0000313" key="2">
    <source>
        <dbReference type="Proteomes" id="UP000256923"/>
    </source>
</evidence>
<evidence type="ECO:0000313" key="1">
    <source>
        <dbReference type="EMBL" id="AZS25115.1"/>
    </source>
</evidence>
<proteinExistence type="predicted"/>
<dbReference type="Pfam" id="PF12847">
    <property type="entry name" value="Methyltransf_18"/>
    <property type="match status" value="1"/>
</dbReference>
<dbReference type="PANTHER" id="PTHR38451">
    <property type="entry name" value="TRNA (ADENINE(22)-N(1))-METHYLTRANSFERASE"/>
    <property type="match status" value="1"/>
</dbReference>
<dbReference type="AlphaFoldDB" id="A0A289G7C9"/>
<reference evidence="1 2" key="1">
    <citation type="submission" date="2018-12" db="EMBL/GenBank/DDBJ databases">
        <title>Characterization and Draft Genome of Vibrio anguillarum J360 Marine Pathogen Isolated from an Outbreak in Lumpfish (Cyclopterus lumpus).</title>
        <authorList>
            <person name="Vasquez J.I."/>
            <person name="Cao T."/>
            <person name="Chakraborty S."/>
            <person name="Gnanagobal H."/>
            <person name="Wescot J."/>
            <person name="Boyce D."/>
            <person name="Santander J."/>
        </authorList>
    </citation>
    <scope>NUCLEOTIDE SEQUENCE [LARGE SCALE GENOMIC DNA]</scope>
    <source>
        <strain evidence="1 2">J360</strain>
    </source>
</reference>
<dbReference type="SUPFAM" id="SSF53335">
    <property type="entry name" value="S-adenosyl-L-methionine-dependent methyltransferases"/>
    <property type="match status" value="1"/>
</dbReference>
<keyword evidence="1" id="KW-0808">Transferase</keyword>
<dbReference type="InterPro" id="IPR029063">
    <property type="entry name" value="SAM-dependent_MTases_sf"/>
</dbReference>
<dbReference type="EMBL" id="CP034672">
    <property type="protein sequence ID" value="AZS25115.1"/>
    <property type="molecule type" value="Genomic_DNA"/>
</dbReference>
<dbReference type="FunFam" id="3.40.50.150:FF:000442">
    <property type="entry name" value="tRNA (Adenine22-N1)-methyltransferase TrmK"/>
    <property type="match status" value="1"/>
</dbReference>
<dbReference type="GO" id="GO:0008168">
    <property type="term" value="F:methyltransferase activity"/>
    <property type="evidence" value="ECO:0007669"/>
    <property type="project" value="UniProtKB-KW"/>
</dbReference>
<protein>
    <submittedName>
        <fullName evidence="1">SAM-dependent methyltransferase</fullName>
    </submittedName>
</protein>
<dbReference type="Proteomes" id="UP000256923">
    <property type="component" value="Chromosome 1"/>
</dbReference>
<gene>
    <name evidence="1" type="ORF">DYL72_08705</name>
</gene>
<sequence length="261" mass="29725">MRLGWAKMKLGKRLTQLVQQINRHYDHIWDCCCDHGLLGAALLKRCPNSVVHFVDIVPALIEKVTLDLTRYFPVTAALPRWRAHCLDVRDLPLDNHSGSHLLIIAGVGGDLMSEFIAALVERYPHRSFDFLLCPVHHGYTLREQLMTLGARLQQEQLVEENRRIYELLNVQINPPAVRGKEPKLPPLSLVGESIWQVANDEQKMIAQRYLTQLQQHYQRKAQGGDVSAQKCWQAYQPINITCHGNFCDGNSPIGGEYESTQ</sequence>
<dbReference type="PIRSF" id="PIRSF028234">
    <property type="entry name" value="UCP028234"/>
    <property type="match status" value="1"/>
</dbReference>
<accession>A0A289G7C9</accession>
<dbReference type="GO" id="GO:0032259">
    <property type="term" value="P:methylation"/>
    <property type="evidence" value="ECO:0007669"/>
    <property type="project" value="UniProtKB-KW"/>
</dbReference>
<dbReference type="InterPro" id="IPR016876">
    <property type="entry name" value="UCP028234"/>
</dbReference>
<keyword evidence="1" id="KW-0489">Methyltransferase</keyword>
<dbReference type="Gene3D" id="3.40.50.150">
    <property type="entry name" value="Vaccinia Virus protein VP39"/>
    <property type="match status" value="1"/>
</dbReference>
<dbReference type="PANTHER" id="PTHR38451:SF1">
    <property type="entry name" value="TRNA (ADENINE(22)-N(1))-METHYLTRANSFERASE"/>
    <property type="match status" value="1"/>
</dbReference>
<organism evidence="1 2">
    <name type="scientific">Vibrio anguillarum</name>
    <name type="common">Listonella anguillarum</name>
    <dbReference type="NCBI Taxonomy" id="55601"/>
    <lineage>
        <taxon>Bacteria</taxon>
        <taxon>Pseudomonadati</taxon>
        <taxon>Pseudomonadota</taxon>
        <taxon>Gammaproteobacteria</taxon>
        <taxon>Vibrionales</taxon>
        <taxon>Vibrionaceae</taxon>
        <taxon>Vibrio</taxon>
    </lineage>
</organism>